<keyword evidence="9" id="KW-0479">Metal-binding</keyword>
<dbReference type="EMBL" id="BMED01000001">
    <property type="protein sequence ID" value="GGC68089.1"/>
    <property type="molecule type" value="Genomic_DNA"/>
</dbReference>
<feature type="signal peptide" evidence="21">
    <location>
        <begin position="1"/>
        <end position="33"/>
    </location>
</feature>
<evidence type="ECO:0000256" key="15">
    <source>
        <dbReference type="ARBA" id="ARBA00023049"/>
    </source>
</evidence>
<comment type="subunit">
    <text evidence="19">Homodimer. The monomeric form is inactive while the homodimer is active.</text>
</comment>
<dbReference type="GO" id="GO:0005764">
    <property type="term" value="C:lysosome"/>
    <property type="evidence" value="ECO:0007669"/>
    <property type="project" value="UniProtKB-SubCell"/>
</dbReference>
<comment type="subcellular location">
    <subcellularLocation>
        <location evidence="1">Endoplasmic reticulum</location>
    </subcellularLocation>
    <subcellularLocation>
        <location evidence="3">Golgi apparatus</location>
    </subcellularLocation>
    <subcellularLocation>
        <location evidence="2">Lysosome</location>
    </subcellularLocation>
    <subcellularLocation>
        <location evidence="4">Secreted</location>
    </subcellularLocation>
</comment>
<keyword evidence="8" id="KW-0645">Protease</keyword>
<evidence type="ECO:0000256" key="16">
    <source>
        <dbReference type="ARBA" id="ARBA00023145"/>
    </source>
</evidence>
<evidence type="ECO:0000259" key="22">
    <source>
        <dbReference type="Pfam" id="PF04389"/>
    </source>
</evidence>
<dbReference type="InterPro" id="IPR007484">
    <property type="entry name" value="Peptidase_M28"/>
</dbReference>
<reference evidence="23" key="1">
    <citation type="journal article" date="2014" name="Int. J. Syst. Evol. Microbiol.">
        <title>Complete genome sequence of Corynebacterium casei LMG S-19264T (=DSM 44701T), isolated from a smear-ripened cheese.</title>
        <authorList>
            <consortium name="US DOE Joint Genome Institute (JGI-PGF)"/>
            <person name="Walter F."/>
            <person name="Albersmeier A."/>
            <person name="Kalinowski J."/>
            <person name="Ruckert C."/>
        </authorList>
    </citation>
    <scope>NUCLEOTIDE SEQUENCE</scope>
    <source>
        <strain evidence="23">CGMCC 1.10998</strain>
    </source>
</reference>
<gene>
    <name evidence="23" type="ORF">GCM10011396_13960</name>
</gene>
<evidence type="ECO:0000256" key="11">
    <source>
        <dbReference type="ARBA" id="ARBA00022801"/>
    </source>
</evidence>
<dbReference type="InterPro" id="IPR039866">
    <property type="entry name" value="CPQ"/>
</dbReference>
<dbReference type="GO" id="GO:0043171">
    <property type="term" value="P:peptide catabolic process"/>
    <property type="evidence" value="ECO:0007669"/>
    <property type="project" value="TreeGrafter"/>
</dbReference>
<evidence type="ECO:0000313" key="23">
    <source>
        <dbReference type="EMBL" id="GGC68089.1"/>
    </source>
</evidence>
<keyword evidence="7" id="KW-0121">Carboxypeptidase</keyword>
<evidence type="ECO:0000256" key="2">
    <source>
        <dbReference type="ARBA" id="ARBA00004371"/>
    </source>
</evidence>
<dbReference type="GO" id="GO:0070573">
    <property type="term" value="F:metallodipeptidase activity"/>
    <property type="evidence" value="ECO:0007669"/>
    <property type="project" value="InterPro"/>
</dbReference>
<dbReference type="PANTHER" id="PTHR12053">
    <property type="entry name" value="PROTEASE FAMILY M28 PLASMA GLUTAMATE CARBOXYPEPTIDASE-RELATED"/>
    <property type="match status" value="1"/>
</dbReference>
<keyword evidence="13" id="KW-0862">Zinc</keyword>
<keyword evidence="14" id="KW-0333">Golgi apparatus</keyword>
<dbReference type="GO" id="GO:0004180">
    <property type="term" value="F:carboxypeptidase activity"/>
    <property type="evidence" value="ECO:0007669"/>
    <property type="project" value="UniProtKB-KW"/>
</dbReference>
<evidence type="ECO:0000256" key="1">
    <source>
        <dbReference type="ARBA" id="ARBA00004240"/>
    </source>
</evidence>
<dbReference type="Proteomes" id="UP000637423">
    <property type="component" value="Unassembled WGS sequence"/>
</dbReference>
<keyword evidence="11" id="KW-0378">Hydrolase</keyword>
<dbReference type="RefSeq" id="WP_188565197.1">
    <property type="nucleotide sequence ID" value="NZ_BMED01000001.1"/>
</dbReference>
<evidence type="ECO:0000256" key="18">
    <source>
        <dbReference type="ARBA" id="ARBA00023228"/>
    </source>
</evidence>
<dbReference type="GO" id="GO:0046872">
    <property type="term" value="F:metal ion binding"/>
    <property type="evidence" value="ECO:0007669"/>
    <property type="project" value="UniProtKB-KW"/>
</dbReference>
<keyword evidence="15" id="KW-0482">Metalloprotease</keyword>
<proteinExistence type="predicted"/>
<dbReference type="GO" id="GO:0005615">
    <property type="term" value="C:extracellular space"/>
    <property type="evidence" value="ECO:0007669"/>
    <property type="project" value="TreeGrafter"/>
</dbReference>
<feature type="chain" id="PRO_5037253045" description="Carboxypeptidase Q" evidence="21">
    <location>
        <begin position="34"/>
        <end position="489"/>
    </location>
</feature>
<evidence type="ECO:0000256" key="21">
    <source>
        <dbReference type="SAM" id="SignalP"/>
    </source>
</evidence>
<feature type="domain" description="Peptidase M28" evidence="22">
    <location>
        <begin position="280"/>
        <end position="468"/>
    </location>
</feature>
<dbReference type="Pfam" id="PF04389">
    <property type="entry name" value="Peptidase_M28"/>
    <property type="match status" value="1"/>
</dbReference>
<keyword evidence="16" id="KW-0865">Zymogen</keyword>
<protein>
    <recommendedName>
        <fullName evidence="5">Carboxypeptidase Q</fullName>
    </recommendedName>
    <alternativeName>
        <fullName evidence="20">Plasma glutamate carboxypeptidase</fullName>
    </alternativeName>
</protein>
<evidence type="ECO:0000256" key="13">
    <source>
        <dbReference type="ARBA" id="ARBA00022833"/>
    </source>
</evidence>
<sequence>MTKNTAITRLKRISRAVALACLLATAAGQSSFAAESSKPAVDPATLDKIRAAAMSSDWAYDRLEDLTDRIGPRLSGSPGAAAAVTQVAEAMKKIGAQVSLQPVKVPHWVRGAEAAELVEYAGRPAGITQKVVLTTLGGSSATPTTGITAQVLVINSFDELQARAAEVKGRIVLFNVPFDQDLADGGHAGEAYGLAAKYRSAGPNAAAKLGAVAALMRSVTGIDYRMPHTGNTGFEKGVKLPAAAVSTEDAMLMARLSAKGPLSMHLTLTPQTLPDADSHNVIADLPGSDPNAEIVIISGHLDSWDLAHGAIDDGAGVTAAMGALEIIKRLGLQPRRTIRVIAWMNEENGGRGAQAYFDANKDKLASHFAAIESDSGAGKPEGMFAAIRPESVKLFAPLQKALLPLGAPVMRRADALHTGDLTPLELGGVPSFEPLLDRHTYFHYHHSAADTLDKVEPDNLRRQVALMAMMSWYLSNMPEAIGRAPEFKP</sequence>
<keyword evidence="24" id="KW-1185">Reference proteome</keyword>
<evidence type="ECO:0000256" key="20">
    <source>
        <dbReference type="ARBA" id="ARBA00033328"/>
    </source>
</evidence>
<evidence type="ECO:0000256" key="9">
    <source>
        <dbReference type="ARBA" id="ARBA00022723"/>
    </source>
</evidence>
<organism evidence="23 24">
    <name type="scientific">Undibacterium terreum</name>
    <dbReference type="NCBI Taxonomy" id="1224302"/>
    <lineage>
        <taxon>Bacteria</taxon>
        <taxon>Pseudomonadati</taxon>
        <taxon>Pseudomonadota</taxon>
        <taxon>Betaproteobacteria</taxon>
        <taxon>Burkholderiales</taxon>
        <taxon>Oxalobacteraceae</taxon>
        <taxon>Undibacterium</taxon>
    </lineage>
</organism>
<dbReference type="SUPFAM" id="SSF53187">
    <property type="entry name" value="Zn-dependent exopeptidases"/>
    <property type="match status" value="1"/>
</dbReference>
<keyword evidence="6" id="KW-0964">Secreted</keyword>
<comment type="caution">
    <text evidence="23">The sequence shown here is derived from an EMBL/GenBank/DDBJ whole genome shotgun (WGS) entry which is preliminary data.</text>
</comment>
<accession>A0A916UC16</accession>
<evidence type="ECO:0000256" key="12">
    <source>
        <dbReference type="ARBA" id="ARBA00022824"/>
    </source>
</evidence>
<reference evidence="23" key="2">
    <citation type="submission" date="2020-09" db="EMBL/GenBank/DDBJ databases">
        <authorList>
            <person name="Sun Q."/>
            <person name="Zhou Y."/>
        </authorList>
    </citation>
    <scope>NUCLEOTIDE SEQUENCE</scope>
    <source>
        <strain evidence="23">CGMCC 1.10998</strain>
    </source>
</reference>
<keyword evidence="18" id="KW-0458">Lysosome</keyword>
<evidence type="ECO:0000256" key="5">
    <source>
        <dbReference type="ARBA" id="ARBA00014116"/>
    </source>
</evidence>
<evidence type="ECO:0000256" key="6">
    <source>
        <dbReference type="ARBA" id="ARBA00022525"/>
    </source>
</evidence>
<keyword evidence="17" id="KW-0325">Glycoprotein</keyword>
<evidence type="ECO:0000256" key="7">
    <source>
        <dbReference type="ARBA" id="ARBA00022645"/>
    </source>
</evidence>
<dbReference type="PANTHER" id="PTHR12053:SF3">
    <property type="entry name" value="CARBOXYPEPTIDASE Q"/>
    <property type="match status" value="1"/>
</dbReference>
<evidence type="ECO:0000313" key="24">
    <source>
        <dbReference type="Proteomes" id="UP000637423"/>
    </source>
</evidence>
<evidence type="ECO:0000256" key="8">
    <source>
        <dbReference type="ARBA" id="ARBA00022670"/>
    </source>
</evidence>
<evidence type="ECO:0000256" key="17">
    <source>
        <dbReference type="ARBA" id="ARBA00023180"/>
    </source>
</evidence>
<evidence type="ECO:0000256" key="10">
    <source>
        <dbReference type="ARBA" id="ARBA00022729"/>
    </source>
</evidence>
<evidence type="ECO:0000256" key="14">
    <source>
        <dbReference type="ARBA" id="ARBA00023034"/>
    </source>
</evidence>
<keyword evidence="10 21" id="KW-0732">Signal</keyword>
<name>A0A916UC16_9BURK</name>
<dbReference type="Gene3D" id="3.50.30.30">
    <property type="match status" value="1"/>
</dbReference>
<dbReference type="AlphaFoldDB" id="A0A916UC16"/>
<dbReference type="Gene3D" id="3.40.630.10">
    <property type="entry name" value="Zn peptidases"/>
    <property type="match status" value="1"/>
</dbReference>
<keyword evidence="12" id="KW-0256">Endoplasmic reticulum</keyword>
<evidence type="ECO:0000256" key="4">
    <source>
        <dbReference type="ARBA" id="ARBA00004613"/>
    </source>
</evidence>
<dbReference type="GO" id="GO:0006508">
    <property type="term" value="P:proteolysis"/>
    <property type="evidence" value="ECO:0007669"/>
    <property type="project" value="UniProtKB-KW"/>
</dbReference>
<evidence type="ECO:0000256" key="19">
    <source>
        <dbReference type="ARBA" id="ARBA00025833"/>
    </source>
</evidence>
<evidence type="ECO:0000256" key="3">
    <source>
        <dbReference type="ARBA" id="ARBA00004555"/>
    </source>
</evidence>